<keyword evidence="2" id="KW-1133">Transmembrane helix</keyword>
<dbReference type="AlphaFoldDB" id="A0A6C0F8W9"/>
<dbReference type="PROSITE" id="PS51257">
    <property type="entry name" value="PROKAR_LIPOPROTEIN"/>
    <property type="match status" value="1"/>
</dbReference>
<accession>A0A6C0F8W9</accession>
<feature type="transmembrane region" description="Helical" evidence="2">
    <location>
        <begin position="6"/>
        <end position="26"/>
    </location>
</feature>
<name>A0A6C0F8W9_9ZZZZ</name>
<dbReference type="EMBL" id="MN738826">
    <property type="protein sequence ID" value="QHT38128.1"/>
    <property type="molecule type" value="Genomic_DNA"/>
</dbReference>
<protein>
    <recommendedName>
        <fullName evidence="4">Rho termination factor N-terminal domain-containing protein</fullName>
    </recommendedName>
</protein>
<feature type="compositionally biased region" description="Acidic residues" evidence="1">
    <location>
        <begin position="105"/>
        <end position="142"/>
    </location>
</feature>
<feature type="region of interest" description="Disordered" evidence="1">
    <location>
        <begin position="81"/>
        <end position="183"/>
    </location>
</feature>
<feature type="compositionally biased region" description="Acidic residues" evidence="1">
    <location>
        <begin position="81"/>
        <end position="96"/>
    </location>
</feature>
<dbReference type="Gene3D" id="1.10.720.30">
    <property type="entry name" value="SAP domain"/>
    <property type="match status" value="1"/>
</dbReference>
<evidence type="ECO:0000313" key="3">
    <source>
        <dbReference type="EMBL" id="QHT38128.1"/>
    </source>
</evidence>
<reference evidence="3" key="1">
    <citation type="journal article" date="2020" name="Nature">
        <title>Giant virus diversity and host interactions through global metagenomics.</title>
        <authorList>
            <person name="Schulz F."/>
            <person name="Roux S."/>
            <person name="Paez-Espino D."/>
            <person name="Jungbluth S."/>
            <person name="Walsh D.A."/>
            <person name="Denef V.J."/>
            <person name="McMahon K.D."/>
            <person name="Konstantinidis K.T."/>
            <person name="Eloe-Fadrosh E.A."/>
            <person name="Kyrpides N.C."/>
            <person name="Woyke T."/>
        </authorList>
    </citation>
    <scope>NUCLEOTIDE SEQUENCE</scope>
    <source>
        <strain evidence="3">GVMAG-S-ERX556049-19</strain>
    </source>
</reference>
<proteinExistence type="predicted"/>
<organism evidence="3">
    <name type="scientific">viral metagenome</name>
    <dbReference type="NCBI Taxonomy" id="1070528"/>
    <lineage>
        <taxon>unclassified sequences</taxon>
        <taxon>metagenomes</taxon>
        <taxon>organismal metagenomes</taxon>
    </lineage>
</organism>
<sequence length="258" mass="29495">MKFLMLESFFFITLGISCVLLLMLIYHFKQRLSKVEQNNETMFEILNNIVQELTEMKRSSFHGTPSMPTSSREQKINVSLDDDDIPELNTINDEEISQIPNASFNDDDSLDDNSEDDSSIDESDDEESDDSQEEEQEEEEVDTSEKEVKTVSVEIDNSLDEINENEEIINNVEEESDDDNLEEVDLNTEEVDNLKVSKLEEVNNLEENESNDSDSTNKDVYKKMTVPALKALVIQKGLTTETSKLKKNDLIDLLESNT</sequence>
<evidence type="ECO:0000256" key="1">
    <source>
        <dbReference type="SAM" id="MobiDB-lite"/>
    </source>
</evidence>
<keyword evidence="2" id="KW-0472">Membrane</keyword>
<feature type="compositionally biased region" description="Acidic residues" evidence="1">
    <location>
        <begin position="157"/>
        <end position="183"/>
    </location>
</feature>
<keyword evidence="2" id="KW-0812">Transmembrane</keyword>
<evidence type="ECO:0000256" key="2">
    <source>
        <dbReference type="SAM" id="Phobius"/>
    </source>
</evidence>
<evidence type="ECO:0008006" key="4">
    <source>
        <dbReference type="Google" id="ProtNLM"/>
    </source>
</evidence>
<dbReference type="InterPro" id="IPR036361">
    <property type="entry name" value="SAP_dom_sf"/>
</dbReference>